<evidence type="ECO:0000256" key="1">
    <source>
        <dbReference type="SAM" id="Phobius"/>
    </source>
</evidence>
<feature type="transmembrane region" description="Helical" evidence="1">
    <location>
        <begin position="83"/>
        <end position="103"/>
    </location>
</feature>
<dbReference type="OrthoDB" id="1651112at2"/>
<dbReference type="EMBL" id="FOKI01000013">
    <property type="protein sequence ID" value="SFB13431.1"/>
    <property type="molecule type" value="Genomic_DNA"/>
</dbReference>
<reference evidence="2 3" key="1">
    <citation type="submission" date="2016-10" db="EMBL/GenBank/DDBJ databases">
        <authorList>
            <person name="de Groot N.N."/>
        </authorList>
    </citation>
    <scope>NUCLEOTIDE SEQUENCE [LARGE SCALE GENOMIC DNA]</scope>
    <source>
        <strain evidence="2 3">DSM 12271</strain>
    </source>
</reference>
<keyword evidence="1" id="KW-1133">Transmembrane helix</keyword>
<protein>
    <submittedName>
        <fullName evidence="2">Uncharacterized protein</fullName>
    </submittedName>
</protein>
<organism evidence="2 3">
    <name type="scientific">Clostridium frigidicarnis</name>
    <dbReference type="NCBI Taxonomy" id="84698"/>
    <lineage>
        <taxon>Bacteria</taxon>
        <taxon>Bacillati</taxon>
        <taxon>Bacillota</taxon>
        <taxon>Clostridia</taxon>
        <taxon>Eubacteriales</taxon>
        <taxon>Clostridiaceae</taxon>
        <taxon>Clostridium</taxon>
    </lineage>
</organism>
<sequence length="107" mass="12118">MAKAREKVVAKTDYDIPRFSIKSSLILILAGVASTLIIPSIFSLIGVDKKISVVIGNTFILGFALAYSRFFVETKKGFCKRFWYTYAGFGSAFLVISFFWMYLQTYI</sequence>
<accession>A0A1I0YJR0</accession>
<keyword evidence="1" id="KW-0472">Membrane</keyword>
<dbReference type="Proteomes" id="UP000198619">
    <property type="component" value="Unassembled WGS sequence"/>
</dbReference>
<feature type="transmembrane region" description="Helical" evidence="1">
    <location>
        <begin position="51"/>
        <end position="71"/>
    </location>
</feature>
<gene>
    <name evidence="2" type="ORF">SAMN04488528_101392</name>
</gene>
<dbReference type="STRING" id="84698.SAMN04488528_101392"/>
<dbReference type="RefSeq" id="WP_090041085.1">
    <property type="nucleotide sequence ID" value="NZ_FOKI01000013.1"/>
</dbReference>
<evidence type="ECO:0000313" key="2">
    <source>
        <dbReference type="EMBL" id="SFB13431.1"/>
    </source>
</evidence>
<keyword evidence="3" id="KW-1185">Reference proteome</keyword>
<feature type="transmembrane region" description="Helical" evidence="1">
    <location>
        <begin position="25"/>
        <end position="45"/>
    </location>
</feature>
<evidence type="ECO:0000313" key="3">
    <source>
        <dbReference type="Proteomes" id="UP000198619"/>
    </source>
</evidence>
<keyword evidence="1" id="KW-0812">Transmembrane</keyword>
<proteinExistence type="predicted"/>
<name>A0A1I0YJR0_9CLOT</name>
<dbReference type="AlphaFoldDB" id="A0A1I0YJR0"/>